<dbReference type="EMBL" id="BAAAVV010000004">
    <property type="protein sequence ID" value="GAA3168036.1"/>
    <property type="molecule type" value="Genomic_DNA"/>
</dbReference>
<keyword evidence="3" id="KW-1185">Reference proteome</keyword>
<dbReference type="InterPro" id="IPR005811">
    <property type="entry name" value="SUCC_ACL_C"/>
</dbReference>
<gene>
    <name evidence="2" type="primary">fdrA_1</name>
    <name evidence="2" type="ORF">GCM10010531_21030</name>
</gene>
<name>A0ABP6P6E1_9ACTN</name>
<feature type="domain" description="ATP-citrate synthase/succinyl-CoA ligase C-terminal" evidence="1">
    <location>
        <begin position="356"/>
        <end position="510"/>
    </location>
</feature>
<dbReference type="RefSeq" id="WP_344688796.1">
    <property type="nucleotide sequence ID" value="NZ_BAAAVV010000004.1"/>
</dbReference>
<comment type="caution">
    <text evidence="2">The sequence shown here is derived from an EMBL/GenBank/DDBJ whole genome shotgun (WGS) entry which is preliminary data.</text>
</comment>
<dbReference type="InterPro" id="IPR016102">
    <property type="entry name" value="Succinyl-CoA_synth-like"/>
</dbReference>
<evidence type="ECO:0000313" key="2">
    <source>
        <dbReference type="EMBL" id="GAA3168036.1"/>
    </source>
</evidence>
<proteinExistence type="predicted"/>
<reference evidence="3" key="1">
    <citation type="journal article" date="2019" name="Int. J. Syst. Evol. Microbiol.">
        <title>The Global Catalogue of Microorganisms (GCM) 10K type strain sequencing project: providing services to taxonomists for standard genome sequencing and annotation.</title>
        <authorList>
            <consortium name="The Broad Institute Genomics Platform"/>
            <consortium name="The Broad Institute Genome Sequencing Center for Infectious Disease"/>
            <person name="Wu L."/>
            <person name="Ma J."/>
        </authorList>
    </citation>
    <scope>NUCLEOTIDE SEQUENCE [LARGE SCALE GENOMIC DNA]</scope>
    <source>
        <strain evidence="3">JCM 15614</strain>
    </source>
</reference>
<organism evidence="2 3">
    <name type="scientific">Blastococcus jejuensis</name>
    <dbReference type="NCBI Taxonomy" id="351224"/>
    <lineage>
        <taxon>Bacteria</taxon>
        <taxon>Bacillati</taxon>
        <taxon>Actinomycetota</taxon>
        <taxon>Actinomycetes</taxon>
        <taxon>Geodermatophilales</taxon>
        <taxon>Geodermatophilaceae</taxon>
        <taxon>Blastococcus</taxon>
    </lineage>
</organism>
<dbReference type="Proteomes" id="UP001499924">
    <property type="component" value="Unassembled WGS sequence"/>
</dbReference>
<accession>A0ABP6P6E1</accession>
<dbReference type="Gene3D" id="3.40.50.261">
    <property type="entry name" value="Succinyl-CoA synthetase domains"/>
    <property type="match status" value="2"/>
</dbReference>
<dbReference type="PANTHER" id="PTHR11117:SF24">
    <property type="entry name" value="PROTEIN FDRA"/>
    <property type="match status" value="1"/>
</dbReference>
<dbReference type="PANTHER" id="PTHR11117">
    <property type="entry name" value="SUCCINYL-COA LIGASE SUBUNIT ALPHA"/>
    <property type="match status" value="1"/>
</dbReference>
<protein>
    <submittedName>
        <fullName evidence="2">Acyl-CoA synthetase FdrA</fullName>
    </submittedName>
</protein>
<evidence type="ECO:0000313" key="3">
    <source>
        <dbReference type="Proteomes" id="UP001499924"/>
    </source>
</evidence>
<dbReference type="Gene3D" id="3.40.50.720">
    <property type="entry name" value="NAD(P)-binding Rossmann-like Domain"/>
    <property type="match status" value="1"/>
</dbReference>
<dbReference type="Pfam" id="PF00549">
    <property type="entry name" value="Ligase_CoA"/>
    <property type="match status" value="1"/>
</dbReference>
<sequence length="523" mass="53873">MTVRGLRVHRDTYLDSLLLMATTVTMDQRSGVSWAGAVMASPRGREDLAAAGFPAGDLDGLDGNDLVLAVTADDEESLEAALDAGREAAFAERREATSDTAADAPPADIAEAVRRMPGMSVAVVSVPGEYAALEAHHALTAGLHVLLFSDNVPVEEEVELKDRALRLGRLVMGPGAGTAVLAGTGLGFANVLSAEPSPGLRGVGVVAAAGTGAQEVSTLLDRWGVPVTQVIGVGGRDLTAQVGGRMARSAVRALDADPDTGVVLLVSKPPDPAVAETVLAECRSTPAVAVYLGLDRLDTRVDGSGATVRQAPTLEAGVRAAAALAGAEVPVLDGGLRERVAAAGEPPAGRTAVRGLFSGGTLCYEAQYVLERLLGPVWSNEPLRPEQGLPAPDRAHVLLDLGAEEYTRGRPHPMIDPERRLELLREAAADPTVAVVLLDVVLGLGSAEDPAGRLAPVCAEVMAGGGPLVVAYLLGTEADPQGYPAQRTRLEEAGCLVAETNAQAARAAAALVLRRPELLEEGA</sequence>
<dbReference type="SUPFAM" id="SSF52210">
    <property type="entry name" value="Succinyl-CoA synthetase domains"/>
    <property type="match status" value="2"/>
</dbReference>
<evidence type="ECO:0000259" key="1">
    <source>
        <dbReference type="Pfam" id="PF00549"/>
    </source>
</evidence>